<name>A0A085ZSZ0_9FLAO</name>
<dbReference type="EMBL" id="JPRL01000001">
    <property type="protein sequence ID" value="KFF07554.1"/>
    <property type="molecule type" value="Genomic_DNA"/>
</dbReference>
<keyword evidence="1" id="KW-1133">Transmembrane helix</keyword>
<feature type="transmembrane region" description="Helical" evidence="1">
    <location>
        <begin position="42"/>
        <end position="60"/>
    </location>
</feature>
<dbReference type="STRING" id="362418.IW19_19500"/>
<comment type="caution">
    <text evidence="2">The sequence shown here is derived from an EMBL/GenBank/DDBJ whole genome shotgun (WGS) entry which is preliminary data.</text>
</comment>
<organism evidence="2 3">
    <name type="scientific">Flavobacterium reichenbachii</name>
    <dbReference type="NCBI Taxonomy" id="362418"/>
    <lineage>
        <taxon>Bacteria</taxon>
        <taxon>Pseudomonadati</taxon>
        <taxon>Bacteroidota</taxon>
        <taxon>Flavobacteriia</taxon>
        <taxon>Flavobacteriales</taxon>
        <taxon>Flavobacteriaceae</taxon>
        <taxon>Flavobacterium</taxon>
    </lineage>
</organism>
<dbReference type="AlphaFoldDB" id="A0A085ZSZ0"/>
<evidence type="ECO:0000313" key="3">
    <source>
        <dbReference type="Proteomes" id="UP000028715"/>
    </source>
</evidence>
<gene>
    <name evidence="2" type="ORF">IW19_19500</name>
</gene>
<keyword evidence="3" id="KW-1185">Reference proteome</keyword>
<evidence type="ECO:0000256" key="1">
    <source>
        <dbReference type="SAM" id="Phobius"/>
    </source>
</evidence>
<keyword evidence="1" id="KW-0472">Membrane</keyword>
<evidence type="ECO:0000313" key="2">
    <source>
        <dbReference type="EMBL" id="KFF07554.1"/>
    </source>
</evidence>
<proteinExistence type="predicted"/>
<reference evidence="2 3" key="1">
    <citation type="submission" date="2014-07" db="EMBL/GenBank/DDBJ databases">
        <title>Genome of Flavobacterium reichenbachii LMG 25512.</title>
        <authorList>
            <person name="Stropko S.J."/>
            <person name="Pipes S.E."/>
            <person name="Newman J.D."/>
        </authorList>
    </citation>
    <scope>NUCLEOTIDE SEQUENCE [LARGE SCALE GENOMIC DNA]</scope>
    <source>
        <strain evidence="2 3">LMG 25512</strain>
    </source>
</reference>
<keyword evidence="1" id="KW-0812">Transmembrane</keyword>
<sequence>MAILLQMDYLGLHFVWFDSGFSNYFTRLVFGRKFGNQKVNKVQFYFLGFIILLWIIRAIANL</sequence>
<protein>
    <submittedName>
        <fullName evidence="2">Uncharacterized protein</fullName>
    </submittedName>
</protein>
<dbReference type="Proteomes" id="UP000028715">
    <property type="component" value="Unassembled WGS sequence"/>
</dbReference>
<accession>A0A085ZSZ0</accession>